<dbReference type="InterPro" id="IPR034660">
    <property type="entry name" value="DinB/YfiT-like"/>
</dbReference>
<sequence length="151" mass="17617">MRKETLLFQVKTAREWILDTFDKVSVEDMTKIPEGFKNNIHWQLGHVAGMMELPTAALTDSKTDDSKRYQKYFGYGTSPDDFDDETPSLDEIKALLEGQVPRLEDIEEERLEEDLPREFMGMTKRYEQLSFMILHESLHAGKIQEMAKLIK</sequence>
<reference evidence="4" key="2">
    <citation type="submission" date="2015-04" db="EMBL/GenBank/DDBJ databases">
        <title>Complete genome sequence of Salinicoccus halodurans strain H3B36, isolated from the Qaidam basin of China.</title>
        <authorList>
            <person name="Ma Y."/>
            <person name="Jiang K."/>
            <person name="Xue Y."/>
        </authorList>
    </citation>
    <scope>NUCLEOTIDE SEQUENCE [LARGE SCALE GENOMIC DNA]</scope>
    <source>
        <strain evidence="4">H3B36</strain>
    </source>
</reference>
<dbReference type="Gene3D" id="1.20.120.450">
    <property type="entry name" value="dinb family like domain"/>
    <property type="match status" value="1"/>
</dbReference>
<dbReference type="KEGG" id="shv:AAT16_11085"/>
<dbReference type="InterPro" id="IPR024775">
    <property type="entry name" value="DinB-like"/>
</dbReference>
<evidence type="ECO:0000313" key="3">
    <source>
        <dbReference type="EMBL" id="SFK88464.1"/>
    </source>
</evidence>
<name>A0A0F7HNT5_9STAP</name>
<evidence type="ECO:0000313" key="5">
    <source>
        <dbReference type="Proteomes" id="UP000183090"/>
    </source>
</evidence>
<dbReference type="RefSeq" id="WP_046790867.1">
    <property type="nucleotide sequence ID" value="NZ_CP011366.1"/>
</dbReference>
<reference evidence="3 5" key="3">
    <citation type="submission" date="2016-10" db="EMBL/GenBank/DDBJ databases">
        <authorList>
            <person name="Varghese N."/>
            <person name="Submissions S."/>
        </authorList>
    </citation>
    <scope>NUCLEOTIDE SEQUENCE [LARGE SCALE GENOMIC DNA]</scope>
    <source>
        <strain evidence="3 5">CGMCC 1.6501</strain>
    </source>
</reference>
<dbReference type="Proteomes" id="UP000034029">
    <property type="component" value="Chromosome"/>
</dbReference>
<organism evidence="3 5">
    <name type="scientific">Salinicoccus halodurans</name>
    <dbReference type="NCBI Taxonomy" id="407035"/>
    <lineage>
        <taxon>Bacteria</taxon>
        <taxon>Bacillati</taxon>
        <taxon>Bacillota</taxon>
        <taxon>Bacilli</taxon>
        <taxon>Bacillales</taxon>
        <taxon>Staphylococcaceae</taxon>
        <taxon>Salinicoccus</taxon>
    </lineage>
</organism>
<evidence type="ECO:0000259" key="1">
    <source>
        <dbReference type="Pfam" id="PF12867"/>
    </source>
</evidence>
<keyword evidence="4" id="KW-1185">Reference proteome</keyword>
<dbReference type="Pfam" id="PF12867">
    <property type="entry name" value="DinB_2"/>
    <property type="match status" value="1"/>
</dbReference>
<feature type="domain" description="DinB-like" evidence="1">
    <location>
        <begin position="10"/>
        <end position="141"/>
    </location>
</feature>
<dbReference type="AlphaFoldDB" id="A0A0F7HNT5"/>
<evidence type="ECO:0000313" key="2">
    <source>
        <dbReference type="EMBL" id="AKG74688.1"/>
    </source>
</evidence>
<dbReference type="Proteomes" id="UP000183090">
    <property type="component" value="Unassembled WGS sequence"/>
</dbReference>
<dbReference type="EMBL" id="FOTB01000005">
    <property type="protein sequence ID" value="SFK88464.1"/>
    <property type="molecule type" value="Genomic_DNA"/>
</dbReference>
<proteinExistence type="predicted"/>
<gene>
    <name evidence="2" type="ORF">AAT16_11085</name>
    <name evidence="3" type="ORF">SAMN05216235_2232</name>
</gene>
<dbReference type="EMBL" id="CP011366">
    <property type="protein sequence ID" value="AKG74688.1"/>
    <property type="molecule type" value="Genomic_DNA"/>
</dbReference>
<dbReference type="SUPFAM" id="SSF109854">
    <property type="entry name" value="DinB/YfiT-like putative metalloenzymes"/>
    <property type="match status" value="1"/>
</dbReference>
<reference evidence="2 4" key="1">
    <citation type="journal article" date="2015" name="Int. J. Syst. Evol. Microbiol.">
        <title>Complete genome sequence of Salinicoccus halodurans H3B36, isolated from the Qaidam Basin in China.</title>
        <authorList>
            <person name="Jiang K."/>
            <person name="Xue Y."/>
            <person name="Ma Y."/>
        </authorList>
    </citation>
    <scope>NUCLEOTIDE SEQUENCE [LARGE SCALE GENOMIC DNA]</scope>
    <source>
        <strain evidence="2 4">H3B36</strain>
    </source>
</reference>
<protein>
    <submittedName>
        <fullName evidence="3">DinB superfamily protein</fullName>
    </submittedName>
</protein>
<accession>A0A0F7HNT5</accession>
<dbReference type="OrthoDB" id="4295522at2"/>
<evidence type="ECO:0000313" key="4">
    <source>
        <dbReference type="Proteomes" id="UP000034029"/>
    </source>
</evidence>